<dbReference type="RefSeq" id="WP_171112960.1">
    <property type="nucleotide sequence ID" value="NZ_CP053097.1"/>
</dbReference>
<dbReference type="AlphaFoldDB" id="A0A6M4JGK4"/>
<name>A0A6M4JGK4_9MOLU</name>
<proteinExistence type="predicted"/>
<evidence type="ECO:0000313" key="3">
    <source>
        <dbReference type="EMBL" id="QJR44162.1"/>
    </source>
</evidence>
<keyword evidence="1" id="KW-0680">Restriction system</keyword>
<gene>
    <name evidence="3" type="ORF">HLA92_01810</name>
</gene>
<dbReference type="SUPFAM" id="SSF116734">
    <property type="entry name" value="DNA methylase specificity domain"/>
    <property type="match status" value="1"/>
</dbReference>
<dbReference type="EMBL" id="CP053097">
    <property type="protein sequence ID" value="QJR44162.1"/>
    <property type="molecule type" value="Genomic_DNA"/>
</dbReference>
<dbReference type="InterPro" id="IPR044946">
    <property type="entry name" value="Restrct_endonuc_typeI_TRD_sf"/>
</dbReference>
<reference evidence="3 4" key="1">
    <citation type="submission" date="2020-05" db="EMBL/GenBank/DDBJ databases">
        <title>Novel Mycoplasma species detected in Mirounga angustirostris (northern elephant seal) from the USA.</title>
        <authorList>
            <person name="Volokhov D.V."/>
        </authorList>
    </citation>
    <scope>NUCLEOTIDE SEQUENCE [LARGE SCALE GENOMIC DNA]</scope>
    <source>
        <strain evidence="3 4">Mirounga ES2806-NAS</strain>
    </source>
</reference>
<keyword evidence="2" id="KW-0238">DNA-binding</keyword>
<dbReference type="Proteomes" id="UP000502118">
    <property type="component" value="Chromosome"/>
</dbReference>
<dbReference type="GO" id="GO:0009307">
    <property type="term" value="P:DNA restriction-modification system"/>
    <property type="evidence" value="ECO:0007669"/>
    <property type="project" value="UniProtKB-KW"/>
</dbReference>
<evidence type="ECO:0008006" key="5">
    <source>
        <dbReference type="Google" id="ProtNLM"/>
    </source>
</evidence>
<keyword evidence="4" id="KW-1185">Reference proteome</keyword>
<sequence length="155" mass="18015">MEGINNIYNHQKIKYDNRPSRANMQFFQNSIWFAKMKNSYKILTVTADDLDLINNCILSTGFCGIQCTEKFPLSLAFSIIISDSFTSERNNNSVGTTMMSINNNTFRNIKVPKLEKEEIMNFNQNYDIYIKKLSSLRLKIANLISIKNILLNKYF</sequence>
<organism evidence="3 4">
    <name type="scientific">Mycoplasma miroungirhinis</name>
    <dbReference type="NCBI Taxonomy" id="754516"/>
    <lineage>
        <taxon>Bacteria</taxon>
        <taxon>Bacillati</taxon>
        <taxon>Mycoplasmatota</taxon>
        <taxon>Mollicutes</taxon>
        <taxon>Mycoplasmataceae</taxon>
        <taxon>Mycoplasma</taxon>
    </lineage>
</organism>
<evidence type="ECO:0000256" key="2">
    <source>
        <dbReference type="ARBA" id="ARBA00023125"/>
    </source>
</evidence>
<dbReference type="REBASE" id="395295">
    <property type="entry name" value="S2.MmyNASORF1820P"/>
</dbReference>
<accession>A0A6M4JGK4</accession>
<evidence type="ECO:0000313" key="4">
    <source>
        <dbReference type="Proteomes" id="UP000502118"/>
    </source>
</evidence>
<dbReference type="GO" id="GO:0003677">
    <property type="term" value="F:DNA binding"/>
    <property type="evidence" value="ECO:0007669"/>
    <property type="project" value="UniProtKB-KW"/>
</dbReference>
<dbReference type="KEGG" id="mmio:HLA92_01810"/>
<protein>
    <recommendedName>
        <fullName evidence="5">Type I restriction modification DNA specificity domain-containing protein</fullName>
    </recommendedName>
</protein>
<evidence type="ECO:0000256" key="1">
    <source>
        <dbReference type="ARBA" id="ARBA00022747"/>
    </source>
</evidence>
<dbReference type="Gene3D" id="3.90.220.20">
    <property type="entry name" value="DNA methylase specificity domains"/>
    <property type="match status" value="1"/>
</dbReference>